<evidence type="ECO:0000259" key="3">
    <source>
        <dbReference type="PROSITE" id="PS50888"/>
    </source>
</evidence>
<dbReference type="InterPro" id="IPR036638">
    <property type="entry name" value="HLH_DNA-bd_sf"/>
</dbReference>
<protein>
    <submittedName>
        <fullName evidence="4">Myc proto-oncogene protein</fullName>
    </submittedName>
</protein>
<dbReference type="GO" id="GO:0046983">
    <property type="term" value="F:protein dimerization activity"/>
    <property type="evidence" value="ECO:0007669"/>
    <property type="project" value="InterPro"/>
</dbReference>
<evidence type="ECO:0000313" key="5">
    <source>
        <dbReference type="EnsemblMetazoa" id="KAF7488223.1"/>
    </source>
</evidence>
<reference evidence="6" key="1">
    <citation type="journal article" date="2020" name="PLoS Negl. Trop. Dis.">
        <title>High-quality nuclear genome for Sarcoptes scabiei-A critical resource for a neglected parasite.</title>
        <authorList>
            <person name="Korhonen P.K."/>
            <person name="Gasser R.B."/>
            <person name="Ma G."/>
            <person name="Wang T."/>
            <person name="Stroehlein A.J."/>
            <person name="Young N.D."/>
            <person name="Ang C.S."/>
            <person name="Fernando D.D."/>
            <person name="Lu H.C."/>
            <person name="Taylor S."/>
            <person name="Reynolds S.L."/>
            <person name="Mofiz E."/>
            <person name="Najaraj S.H."/>
            <person name="Gowda H."/>
            <person name="Madugundu A."/>
            <person name="Renuse S."/>
            <person name="Holt D."/>
            <person name="Pandey A."/>
            <person name="Papenfuss A.T."/>
            <person name="Fischer K."/>
        </authorList>
    </citation>
    <scope>NUCLEOTIDE SEQUENCE [LARGE SCALE GENOMIC DNA]</scope>
</reference>
<dbReference type="AlphaFoldDB" id="A0A834R1K5"/>
<proteinExistence type="predicted"/>
<dbReference type="SMART" id="SM00353">
    <property type="entry name" value="HLH"/>
    <property type="match status" value="1"/>
</dbReference>
<dbReference type="PROSITE" id="PS50888">
    <property type="entry name" value="BHLH"/>
    <property type="match status" value="1"/>
</dbReference>
<gene>
    <name evidence="4" type="ORF">SSS_4398</name>
</gene>
<keyword evidence="6" id="KW-1185">Reference proteome</keyword>
<dbReference type="InterPro" id="IPR011598">
    <property type="entry name" value="bHLH_dom"/>
</dbReference>
<feature type="compositionally biased region" description="Low complexity" evidence="2">
    <location>
        <begin position="380"/>
        <end position="398"/>
    </location>
</feature>
<name>A0A834R1K5_SARSC</name>
<reference evidence="5" key="3">
    <citation type="submission" date="2022-06" db="UniProtKB">
        <authorList>
            <consortium name="EnsemblMetazoa"/>
        </authorList>
    </citation>
    <scope>IDENTIFICATION</scope>
</reference>
<dbReference type="EnsemblMetazoa" id="SSS_4398s_mrna">
    <property type="protein sequence ID" value="KAF7488223.1"/>
    <property type="gene ID" value="SSS_4398"/>
</dbReference>
<dbReference type="Proteomes" id="UP000070412">
    <property type="component" value="Unassembled WGS sequence"/>
</dbReference>
<dbReference type="InterPro" id="IPR050433">
    <property type="entry name" value="Myc_transcription_factors"/>
</dbReference>
<dbReference type="EMBL" id="WVUK01000066">
    <property type="protein sequence ID" value="KAF7488223.1"/>
    <property type="molecule type" value="Genomic_DNA"/>
</dbReference>
<accession>A0A834R1K5</accession>
<dbReference type="Pfam" id="PF00010">
    <property type="entry name" value="HLH"/>
    <property type="match status" value="1"/>
</dbReference>
<feature type="region of interest" description="Disordered" evidence="2">
    <location>
        <begin position="353"/>
        <end position="445"/>
    </location>
</feature>
<dbReference type="SUPFAM" id="SSF47459">
    <property type="entry name" value="HLH, helix-loop-helix DNA-binding domain"/>
    <property type="match status" value="1"/>
</dbReference>
<feature type="coiled-coil region" evidence="1">
    <location>
        <begin position="471"/>
        <end position="505"/>
    </location>
</feature>
<feature type="compositionally biased region" description="Polar residues" evidence="2">
    <location>
        <begin position="369"/>
        <end position="379"/>
    </location>
</feature>
<feature type="compositionally biased region" description="Basic residues" evidence="2">
    <location>
        <begin position="158"/>
        <end position="176"/>
    </location>
</feature>
<keyword evidence="1" id="KW-0175">Coiled coil</keyword>
<reference evidence="4" key="2">
    <citation type="submission" date="2020-01" db="EMBL/GenBank/DDBJ databases">
        <authorList>
            <person name="Korhonen P.K.K."/>
            <person name="Guangxu M.G."/>
            <person name="Wang T.W."/>
            <person name="Stroehlein A.J.S."/>
            <person name="Young N.D."/>
            <person name="Ang C.-S.A."/>
            <person name="Fernando D.W.F."/>
            <person name="Lu H.L."/>
            <person name="Taylor S.T."/>
            <person name="Ehtesham M.E.M."/>
            <person name="Najaraj S.H.N."/>
            <person name="Harsha G.H.G."/>
            <person name="Madugundu A.M."/>
            <person name="Renuse S.R."/>
            <person name="Holt D.H."/>
            <person name="Pandey A.P."/>
            <person name="Papenfuss A.P."/>
            <person name="Gasser R.B.G."/>
            <person name="Fischer K.F."/>
        </authorList>
    </citation>
    <scope>NUCLEOTIDE SEQUENCE</scope>
    <source>
        <strain evidence="4">SSS_KF_BRIS2020</strain>
    </source>
</reference>
<dbReference type="OrthoDB" id="5344169at2759"/>
<feature type="compositionally biased region" description="Polar residues" evidence="2">
    <location>
        <begin position="404"/>
        <end position="418"/>
    </location>
</feature>
<sequence length="506" mass="57105">MPVKIEFAGLMSPSPTFLESGMYDFDPIDSFICEPDFPCLDDHWSNFIPTPPQSPQFEENLDENYKNIEDLQKLIAHDCMWSGQCMSGYCNSNKSSSNSTTSQINGNWIRPDTPFNLSTSPQSTFNYISSVYESNSNVPYPDDENNHDQSSSNSNQQNHRRHNHHHHHYQHNHINHHTNQSNQTKANTGNSQQMIDANYSVDVENVNNVFAMVNDHSYGSVSNAAIPIAQISEGVPESVPRDHHCISKKLTGQRSTISQARISKMKCKKVSPISSKHLKSSTLIKTELIEDDCNGNLASNDVCNVWKPTIISVENFKNLQETIHTKYKVSLKKKKSDSSVLISSLSSDVPTLELNNSTSSSLSPSNKSIQGKNTHPLTASNSPVCSDSEESSLSYSSSGDVDQISLNGVNCNNNNKTSPPIKRREHNDSERKRRDHLRNSFNNLRDQIPKLKTSQKRPPRIMILHEATSYVRNLIEKNDELNEIYQKETEKRNQLMEILKNLSESL</sequence>
<evidence type="ECO:0000256" key="1">
    <source>
        <dbReference type="SAM" id="Coils"/>
    </source>
</evidence>
<evidence type="ECO:0000313" key="6">
    <source>
        <dbReference type="Proteomes" id="UP000070412"/>
    </source>
</evidence>
<evidence type="ECO:0000256" key="2">
    <source>
        <dbReference type="SAM" id="MobiDB-lite"/>
    </source>
</evidence>
<evidence type="ECO:0000313" key="4">
    <source>
        <dbReference type="EMBL" id="KAF7488223.1"/>
    </source>
</evidence>
<dbReference type="PANTHER" id="PTHR45851">
    <property type="entry name" value="MYC PROTO-ONCOGENE"/>
    <property type="match status" value="1"/>
</dbReference>
<feature type="compositionally biased region" description="Low complexity" evidence="2">
    <location>
        <begin position="353"/>
        <end position="368"/>
    </location>
</feature>
<feature type="compositionally biased region" description="Low complexity" evidence="2">
    <location>
        <begin position="148"/>
        <end position="157"/>
    </location>
</feature>
<feature type="domain" description="BHLH" evidence="3">
    <location>
        <begin position="421"/>
        <end position="474"/>
    </location>
</feature>
<dbReference type="Gene3D" id="4.10.280.10">
    <property type="entry name" value="Helix-loop-helix DNA-binding domain"/>
    <property type="match status" value="1"/>
</dbReference>
<organism evidence="4">
    <name type="scientific">Sarcoptes scabiei</name>
    <name type="common">Itch mite</name>
    <name type="synonym">Acarus scabiei</name>
    <dbReference type="NCBI Taxonomy" id="52283"/>
    <lineage>
        <taxon>Eukaryota</taxon>
        <taxon>Metazoa</taxon>
        <taxon>Ecdysozoa</taxon>
        <taxon>Arthropoda</taxon>
        <taxon>Chelicerata</taxon>
        <taxon>Arachnida</taxon>
        <taxon>Acari</taxon>
        <taxon>Acariformes</taxon>
        <taxon>Sarcoptiformes</taxon>
        <taxon>Astigmata</taxon>
        <taxon>Psoroptidia</taxon>
        <taxon>Sarcoptoidea</taxon>
        <taxon>Sarcoptidae</taxon>
        <taxon>Sarcoptinae</taxon>
        <taxon>Sarcoptes</taxon>
    </lineage>
</organism>
<feature type="region of interest" description="Disordered" evidence="2">
    <location>
        <begin position="136"/>
        <end position="189"/>
    </location>
</feature>